<accession>A0A6A7B369</accession>
<dbReference type="InterPro" id="IPR021514">
    <property type="entry name" value="DUF3176"/>
</dbReference>
<dbReference type="Pfam" id="PF11374">
    <property type="entry name" value="DUF3176"/>
    <property type="match status" value="1"/>
</dbReference>
<feature type="region of interest" description="Disordered" evidence="1">
    <location>
        <begin position="1"/>
        <end position="70"/>
    </location>
</feature>
<evidence type="ECO:0000256" key="1">
    <source>
        <dbReference type="SAM" id="MobiDB-lite"/>
    </source>
</evidence>
<keyword evidence="4" id="KW-1185">Reference proteome</keyword>
<proteinExistence type="predicted"/>
<dbReference type="OrthoDB" id="5376804at2759"/>
<evidence type="ECO:0000313" key="3">
    <source>
        <dbReference type="EMBL" id="KAF2849956.1"/>
    </source>
</evidence>
<feature type="transmembrane region" description="Helical" evidence="2">
    <location>
        <begin position="173"/>
        <end position="193"/>
    </location>
</feature>
<reference evidence="3" key="1">
    <citation type="submission" date="2020-01" db="EMBL/GenBank/DDBJ databases">
        <authorList>
            <consortium name="DOE Joint Genome Institute"/>
            <person name="Haridas S."/>
            <person name="Albert R."/>
            <person name="Binder M."/>
            <person name="Bloem J."/>
            <person name="Labutti K."/>
            <person name="Salamov A."/>
            <person name="Andreopoulos B."/>
            <person name="Baker S.E."/>
            <person name="Barry K."/>
            <person name="Bills G."/>
            <person name="Bluhm B.H."/>
            <person name="Cannon C."/>
            <person name="Castanera R."/>
            <person name="Culley D.E."/>
            <person name="Daum C."/>
            <person name="Ezra D."/>
            <person name="Gonzalez J.B."/>
            <person name="Henrissat B."/>
            <person name="Kuo A."/>
            <person name="Liang C."/>
            <person name="Lipzen A."/>
            <person name="Lutzoni F."/>
            <person name="Magnuson J."/>
            <person name="Mondo S."/>
            <person name="Nolan M."/>
            <person name="Ohm R."/>
            <person name="Pangilinan J."/>
            <person name="Park H.-J."/>
            <person name="Ramirez L."/>
            <person name="Alfaro M."/>
            <person name="Sun H."/>
            <person name="Tritt A."/>
            <person name="Yoshinaga Y."/>
            <person name="Zwiers L.-H."/>
            <person name="Turgeon B.G."/>
            <person name="Goodwin S.B."/>
            <person name="Spatafora J.W."/>
            <person name="Crous P.W."/>
            <person name="Grigoriev I.V."/>
        </authorList>
    </citation>
    <scope>NUCLEOTIDE SEQUENCE</scope>
    <source>
        <strain evidence="3">IPT5</strain>
    </source>
</reference>
<dbReference type="PANTHER" id="PTHR35394:SF5">
    <property type="entry name" value="DUF3176 DOMAIN-CONTAINING PROTEIN"/>
    <property type="match status" value="1"/>
</dbReference>
<evidence type="ECO:0000313" key="4">
    <source>
        <dbReference type="Proteomes" id="UP000799423"/>
    </source>
</evidence>
<feature type="transmembrane region" description="Helical" evidence="2">
    <location>
        <begin position="126"/>
        <end position="153"/>
    </location>
</feature>
<dbReference type="Proteomes" id="UP000799423">
    <property type="component" value="Unassembled WGS sequence"/>
</dbReference>
<gene>
    <name evidence="3" type="ORF">T440DRAFT_508432</name>
</gene>
<name>A0A6A7B369_9PLEO</name>
<keyword evidence="2" id="KW-0812">Transmembrane</keyword>
<feature type="compositionally biased region" description="Polar residues" evidence="1">
    <location>
        <begin position="54"/>
        <end position="70"/>
    </location>
</feature>
<evidence type="ECO:0000256" key="2">
    <source>
        <dbReference type="SAM" id="Phobius"/>
    </source>
</evidence>
<feature type="transmembrane region" description="Helical" evidence="2">
    <location>
        <begin position="676"/>
        <end position="702"/>
    </location>
</feature>
<dbReference type="PANTHER" id="PTHR35394">
    <property type="entry name" value="DUF3176 DOMAIN-CONTAINING PROTEIN"/>
    <property type="match status" value="1"/>
</dbReference>
<dbReference type="AlphaFoldDB" id="A0A6A7B369"/>
<dbReference type="EMBL" id="MU006309">
    <property type="protein sequence ID" value="KAF2849956.1"/>
    <property type="molecule type" value="Genomic_DNA"/>
</dbReference>
<organism evidence="3 4">
    <name type="scientific">Plenodomus tracheiphilus IPT5</name>
    <dbReference type="NCBI Taxonomy" id="1408161"/>
    <lineage>
        <taxon>Eukaryota</taxon>
        <taxon>Fungi</taxon>
        <taxon>Dikarya</taxon>
        <taxon>Ascomycota</taxon>
        <taxon>Pezizomycotina</taxon>
        <taxon>Dothideomycetes</taxon>
        <taxon>Pleosporomycetidae</taxon>
        <taxon>Pleosporales</taxon>
        <taxon>Pleosporineae</taxon>
        <taxon>Leptosphaeriaceae</taxon>
        <taxon>Plenodomus</taxon>
    </lineage>
</organism>
<keyword evidence="2" id="KW-1133">Transmembrane helix</keyword>
<protein>
    <submittedName>
        <fullName evidence="3">Uncharacterized protein</fullName>
    </submittedName>
</protein>
<sequence length="769" mass="85336">MSSQDRAGSTMGENIPKASYTGFERAEETPIILEDIEVQPSEATNSIEQRESQRSPGSDANSVSPSTAPQISIDIARPLHRYHERVSVEGTVDTAEPEETHTFLHEDQPDTISLQQKTPKVNGNRVVLLTTWWTEIVSLVLAIAALIAIVVMMTEYHNKQQPEWKYKINLNTLIAILSTLMRACLVVVAEEVISQLKWMLFCKPRSLQHLAHFDKASRGPRGSVLLLFRTRTLHGIIPIIIFSVGIGPFAQQAAEAVPCDRSLESAEAIIPISRWIHTFNLARFDAAHWDMDIDTKIALLDGLANPNTTRSEITPGCSTGNCLFPSYNGVTHSSVGICKKCVDITPWVTEAVRVDNSSYRSENGSMAALEVQDLILPGGHGIGRGPIGSVPRKIMDVSGHATIWKRLVVPLNDSLLDAFDDSFDSIFRASVLNVSVITFTNNNGEKDRCSNHNFNTSYPFLDHLNVVATACAFYPCVHDYHGSVRDTVFTETVVRDTPIVQLPGQEQNVYPHFMHFHTPCLIDGQAYTMENISLVPKEGRNFTSSFVDQVNMTFPTECAYKVDGVYAMSFVDFMNETLFGDCITPSNVNFEGDPEEYNTLRCEPWYLKGLVNGGNASFQSIDHNMESVATAITSEMRKQGTGLNMISLAKNGPPVTIPIYAKGTVMQTTVCMKFNWMWLSFPLALIALTILLLCISCGKMYFDTRKIPAWKSCVLPLLLTGNQIGAATGAEDMAKIEADTKNLVVSLAHFERGWEFVVESYKDQRKKNS</sequence>
<keyword evidence="2" id="KW-0472">Membrane</keyword>